<feature type="transmembrane region" description="Helical" evidence="7">
    <location>
        <begin position="317"/>
        <end position="338"/>
    </location>
</feature>
<reference evidence="9" key="1">
    <citation type="submission" date="2021-09" db="EMBL/GenBank/DDBJ databases">
        <title>Genome of Aequorivita sp. strain F64183.</title>
        <authorList>
            <person name="Wang Y."/>
        </authorList>
    </citation>
    <scope>NUCLEOTIDE SEQUENCE</scope>
    <source>
        <strain evidence="9">F64183</strain>
    </source>
</reference>
<dbReference type="Pfam" id="PF01757">
    <property type="entry name" value="Acyl_transf_3"/>
    <property type="match status" value="1"/>
</dbReference>
<evidence type="ECO:0000259" key="8">
    <source>
        <dbReference type="Pfam" id="PF01757"/>
    </source>
</evidence>
<evidence type="ECO:0000313" key="9">
    <source>
        <dbReference type="EMBL" id="MCG2431659.1"/>
    </source>
</evidence>
<dbReference type="EMBL" id="JAIRBB010000010">
    <property type="protein sequence ID" value="MCG2431659.1"/>
    <property type="molecule type" value="Genomic_DNA"/>
</dbReference>
<keyword evidence="3" id="KW-1003">Cell membrane</keyword>
<keyword evidence="5 7" id="KW-1133">Transmembrane helix</keyword>
<comment type="similarity">
    <text evidence="2">Belongs to the acyltransferase 3 family.</text>
</comment>
<dbReference type="GO" id="GO:0016413">
    <property type="term" value="F:O-acetyltransferase activity"/>
    <property type="evidence" value="ECO:0007669"/>
    <property type="project" value="TreeGrafter"/>
</dbReference>
<feature type="transmembrane region" description="Helical" evidence="7">
    <location>
        <begin position="9"/>
        <end position="27"/>
    </location>
</feature>
<keyword evidence="6 7" id="KW-0472">Membrane</keyword>
<feature type="transmembrane region" description="Helical" evidence="7">
    <location>
        <begin position="88"/>
        <end position="109"/>
    </location>
</feature>
<keyword evidence="9" id="KW-0012">Acyltransferase</keyword>
<feature type="transmembrane region" description="Helical" evidence="7">
    <location>
        <begin position="194"/>
        <end position="210"/>
    </location>
</feature>
<dbReference type="GO" id="GO:0009246">
    <property type="term" value="P:enterobacterial common antigen biosynthetic process"/>
    <property type="evidence" value="ECO:0007669"/>
    <property type="project" value="TreeGrafter"/>
</dbReference>
<comment type="subcellular location">
    <subcellularLocation>
        <location evidence="1">Cell membrane</location>
        <topology evidence="1">Multi-pass membrane protein</topology>
    </subcellularLocation>
</comment>
<evidence type="ECO:0000256" key="5">
    <source>
        <dbReference type="ARBA" id="ARBA00022989"/>
    </source>
</evidence>
<feature type="transmembrane region" description="Helical" evidence="7">
    <location>
        <begin position="145"/>
        <end position="164"/>
    </location>
</feature>
<dbReference type="RefSeq" id="WP_237608745.1">
    <property type="nucleotide sequence ID" value="NZ_JAIRBB010000010.1"/>
</dbReference>
<gene>
    <name evidence="9" type="ORF">K8344_11060</name>
</gene>
<evidence type="ECO:0000256" key="6">
    <source>
        <dbReference type="ARBA" id="ARBA00023136"/>
    </source>
</evidence>
<feature type="transmembrane region" description="Helical" evidence="7">
    <location>
        <begin position="222"/>
        <end position="241"/>
    </location>
</feature>
<keyword evidence="10" id="KW-1185">Reference proteome</keyword>
<feature type="domain" description="Acyltransferase 3" evidence="8">
    <location>
        <begin position="15"/>
        <end position="332"/>
    </location>
</feature>
<feature type="transmembrane region" description="Helical" evidence="7">
    <location>
        <begin position="169"/>
        <end position="188"/>
    </location>
</feature>
<keyword evidence="9" id="KW-0808">Transferase</keyword>
<feature type="transmembrane region" description="Helical" evidence="7">
    <location>
        <begin position="286"/>
        <end position="305"/>
    </location>
</feature>
<evidence type="ECO:0000256" key="4">
    <source>
        <dbReference type="ARBA" id="ARBA00022692"/>
    </source>
</evidence>
<name>A0A9X1R3L5_9FLAO</name>
<organism evidence="9 10">
    <name type="scientific">Aequorivita xiaoshiensis</name>
    <dbReference type="NCBI Taxonomy" id="2874476"/>
    <lineage>
        <taxon>Bacteria</taxon>
        <taxon>Pseudomonadati</taxon>
        <taxon>Bacteroidota</taxon>
        <taxon>Flavobacteriia</taxon>
        <taxon>Flavobacteriales</taxon>
        <taxon>Flavobacteriaceae</taxon>
        <taxon>Aequorivita</taxon>
    </lineage>
</organism>
<feature type="transmembrane region" description="Helical" evidence="7">
    <location>
        <begin position="47"/>
        <end position="67"/>
    </location>
</feature>
<dbReference type="PANTHER" id="PTHR40074:SF2">
    <property type="entry name" value="O-ACETYLTRANSFERASE WECH"/>
    <property type="match status" value="1"/>
</dbReference>
<sequence length="353" mass="42091">MTKYLSQKLTFFSFWLIVVVVLLHSVSMDTNSSELTFFKYLEYLLSLQLAQIAVPCFFMISGYLFFIKLKKDEVWTLNDYGLKLKKRVNTLLVPYILWCFIWFGIIYLLQTLPVTKTFFNQPLYSLSTKEFIYNLIVYPLNYPFWFLRELMLYVIITPIIYILIRKFNLLIFFLLIGFSVINESLFTLGGIKVFHVYPLLFYTIVCYLSIRQINIEKRLKVQIVLIALVLWLILNNIIIYFDYYQPHKFLPAQLTFITNLLGCMAMWFGYDFLSKYLNNHYNFYKYSFFIFAFHGIPIVFLKKIIEKLDVDSALYNFILYLFTFIFISILSIIVGVLVEKVVPRTYNVLTGKR</sequence>
<proteinExistence type="inferred from homology"/>
<evidence type="ECO:0000256" key="2">
    <source>
        <dbReference type="ARBA" id="ARBA00007400"/>
    </source>
</evidence>
<evidence type="ECO:0000256" key="1">
    <source>
        <dbReference type="ARBA" id="ARBA00004651"/>
    </source>
</evidence>
<protein>
    <submittedName>
        <fullName evidence="9">Acyltransferase</fullName>
    </submittedName>
</protein>
<comment type="caution">
    <text evidence="9">The sequence shown here is derived from an EMBL/GenBank/DDBJ whole genome shotgun (WGS) entry which is preliminary data.</text>
</comment>
<dbReference type="AlphaFoldDB" id="A0A9X1R3L5"/>
<dbReference type="InterPro" id="IPR002656">
    <property type="entry name" value="Acyl_transf_3_dom"/>
</dbReference>
<feature type="transmembrane region" description="Helical" evidence="7">
    <location>
        <begin position="253"/>
        <end position="274"/>
    </location>
</feature>
<evidence type="ECO:0000256" key="7">
    <source>
        <dbReference type="SAM" id="Phobius"/>
    </source>
</evidence>
<keyword evidence="4 7" id="KW-0812">Transmembrane</keyword>
<accession>A0A9X1R3L5</accession>
<evidence type="ECO:0000256" key="3">
    <source>
        <dbReference type="ARBA" id="ARBA00022475"/>
    </source>
</evidence>
<dbReference type="GO" id="GO:0005886">
    <property type="term" value="C:plasma membrane"/>
    <property type="evidence" value="ECO:0007669"/>
    <property type="project" value="UniProtKB-SubCell"/>
</dbReference>
<dbReference type="PANTHER" id="PTHR40074">
    <property type="entry name" value="O-ACETYLTRANSFERASE WECH"/>
    <property type="match status" value="1"/>
</dbReference>
<dbReference type="Proteomes" id="UP001139462">
    <property type="component" value="Unassembled WGS sequence"/>
</dbReference>
<evidence type="ECO:0000313" key="10">
    <source>
        <dbReference type="Proteomes" id="UP001139462"/>
    </source>
</evidence>